<dbReference type="Proteomes" id="UP001190700">
    <property type="component" value="Unassembled WGS sequence"/>
</dbReference>
<protein>
    <recommendedName>
        <fullName evidence="3">Nucleotide-diphospho-sugar transferase domain-containing protein</fullName>
    </recommendedName>
</protein>
<organism evidence="4 5">
    <name type="scientific">Cymbomonas tetramitiformis</name>
    <dbReference type="NCBI Taxonomy" id="36881"/>
    <lineage>
        <taxon>Eukaryota</taxon>
        <taxon>Viridiplantae</taxon>
        <taxon>Chlorophyta</taxon>
        <taxon>Pyramimonadophyceae</taxon>
        <taxon>Pyramimonadales</taxon>
        <taxon>Pyramimonadaceae</taxon>
        <taxon>Cymbomonas</taxon>
    </lineage>
</organism>
<evidence type="ECO:0000313" key="4">
    <source>
        <dbReference type="EMBL" id="KAK3263305.1"/>
    </source>
</evidence>
<evidence type="ECO:0000256" key="2">
    <source>
        <dbReference type="SAM" id="SignalP"/>
    </source>
</evidence>
<keyword evidence="2" id="KW-0732">Signal</keyword>
<feature type="signal peptide" evidence="2">
    <location>
        <begin position="1"/>
        <end position="27"/>
    </location>
</feature>
<gene>
    <name evidence="4" type="ORF">CYMTET_27882</name>
</gene>
<feature type="domain" description="Nucleotide-diphospho-sugar transferase" evidence="3">
    <location>
        <begin position="108"/>
        <end position="286"/>
    </location>
</feature>
<dbReference type="AlphaFoldDB" id="A0AAE0FP79"/>
<dbReference type="InterPro" id="IPR005069">
    <property type="entry name" value="Nucl-diP-sugar_transferase"/>
</dbReference>
<evidence type="ECO:0000313" key="5">
    <source>
        <dbReference type="Proteomes" id="UP001190700"/>
    </source>
</evidence>
<keyword evidence="5" id="KW-1185">Reference proteome</keyword>
<feature type="chain" id="PRO_5042227282" description="Nucleotide-diphospho-sugar transferase domain-containing protein" evidence="2">
    <location>
        <begin position="28"/>
        <end position="349"/>
    </location>
</feature>
<sequence>MALLRQERHKWHFLGALLSTQCLLLLAQDPSSEPSPVLGKTCFPSTPAEACPSDSATIFGNEVFNAAVRNASSTPGAEDTVILSVVSSKSEILLDQQHFAVESVNTTLLEMWVVIAVDSHALNHCKMTWPHCVLDPLRGLYDSSGAPEDEQLAQTRATWRHVELVWLALRQDVRVVFSDLSTLWLRDPRVHLNNKADLQLQPNSANYDHADPALRSIPGPVVTTFYAISPSEAAKSYILAWLRMGRRALHQQRDSKYGPSRGTGEAARTAIKAHGLVYEYLDPAYLPGNREMYTRQSGECQAALLPGAHEGAADRIVAFFDRLQPQKIAARCSAQSPQRGTQEATTSTA</sequence>
<comment type="caution">
    <text evidence="4">The sequence shown here is derived from an EMBL/GenBank/DDBJ whole genome shotgun (WGS) entry which is preliminary data.</text>
</comment>
<name>A0AAE0FP79_9CHLO</name>
<dbReference type="Pfam" id="PF03407">
    <property type="entry name" value="Nucleotid_trans"/>
    <property type="match status" value="1"/>
</dbReference>
<feature type="compositionally biased region" description="Polar residues" evidence="1">
    <location>
        <begin position="333"/>
        <end position="349"/>
    </location>
</feature>
<reference evidence="4 5" key="1">
    <citation type="journal article" date="2015" name="Genome Biol. Evol.">
        <title>Comparative Genomics of a Bacterivorous Green Alga Reveals Evolutionary Causalities and Consequences of Phago-Mixotrophic Mode of Nutrition.</title>
        <authorList>
            <person name="Burns J.A."/>
            <person name="Paasch A."/>
            <person name="Narechania A."/>
            <person name="Kim E."/>
        </authorList>
    </citation>
    <scope>NUCLEOTIDE SEQUENCE [LARGE SCALE GENOMIC DNA]</scope>
    <source>
        <strain evidence="4 5">PLY_AMNH</strain>
    </source>
</reference>
<feature type="region of interest" description="Disordered" evidence="1">
    <location>
        <begin position="330"/>
        <end position="349"/>
    </location>
</feature>
<dbReference type="EMBL" id="LGRX02015567">
    <property type="protein sequence ID" value="KAK3263305.1"/>
    <property type="molecule type" value="Genomic_DNA"/>
</dbReference>
<proteinExistence type="predicted"/>
<accession>A0AAE0FP79</accession>
<evidence type="ECO:0000256" key="1">
    <source>
        <dbReference type="SAM" id="MobiDB-lite"/>
    </source>
</evidence>
<evidence type="ECO:0000259" key="3">
    <source>
        <dbReference type="Pfam" id="PF03407"/>
    </source>
</evidence>